<accession>A0A5J4W282</accession>
<sequence>MAIKEKKYKKEEIKKKQQEIKDDEDDEEEEDDDDDDYSEKDYSTQYDQKSNNLRIKDTKWQNKVDSDLDQLHSQYSKIPPTATSQDLISAVSIGGLIVITAVVTSSVSVYLVDHYTSQTQNILLAGFRSPLLARIHLEG</sequence>
<feature type="compositionally biased region" description="Basic and acidic residues" evidence="1">
    <location>
        <begin position="1"/>
        <end position="20"/>
    </location>
</feature>
<feature type="transmembrane region" description="Helical" evidence="2">
    <location>
        <begin position="87"/>
        <end position="112"/>
    </location>
</feature>
<feature type="compositionally biased region" description="Acidic residues" evidence="1">
    <location>
        <begin position="21"/>
        <end position="38"/>
    </location>
</feature>
<gene>
    <name evidence="3" type="ORF">EZS28_015900</name>
</gene>
<dbReference type="Proteomes" id="UP000324800">
    <property type="component" value="Unassembled WGS sequence"/>
</dbReference>
<keyword evidence="2" id="KW-0812">Transmembrane</keyword>
<evidence type="ECO:0000313" key="4">
    <source>
        <dbReference type="Proteomes" id="UP000324800"/>
    </source>
</evidence>
<protein>
    <submittedName>
        <fullName evidence="3">Uncharacterized protein</fullName>
    </submittedName>
</protein>
<organism evidence="3 4">
    <name type="scientific">Streblomastix strix</name>
    <dbReference type="NCBI Taxonomy" id="222440"/>
    <lineage>
        <taxon>Eukaryota</taxon>
        <taxon>Metamonada</taxon>
        <taxon>Preaxostyla</taxon>
        <taxon>Oxymonadida</taxon>
        <taxon>Streblomastigidae</taxon>
        <taxon>Streblomastix</taxon>
    </lineage>
</organism>
<feature type="region of interest" description="Disordered" evidence="1">
    <location>
        <begin position="1"/>
        <end position="48"/>
    </location>
</feature>
<keyword evidence="2" id="KW-0472">Membrane</keyword>
<reference evidence="3 4" key="1">
    <citation type="submission" date="2019-03" db="EMBL/GenBank/DDBJ databases">
        <title>Single cell metagenomics reveals metabolic interactions within the superorganism composed of flagellate Streblomastix strix and complex community of Bacteroidetes bacteria on its surface.</title>
        <authorList>
            <person name="Treitli S.C."/>
            <person name="Kolisko M."/>
            <person name="Husnik F."/>
            <person name="Keeling P."/>
            <person name="Hampl V."/>
        </authorList>
    </citation>
    <scope>NUCLEOTIDE SEQUENCE [LARGE SCALE GENOMIC DNA]</scope>
    <source>
        <strain evidence="3">ST1C</strain>
    </source>
</reference>
<evidence type="ECO:0000256" key="2">
    <source>
        <dbReference type="SAM" id="Phobius"/>
    </source>
</evidence>
<dbReference type="EMBL" id="SNRW01003930">
    <property type="protein sequence ID" value="KAA6388573.1"/>
    <property type="molecule type" value="Genomic_DNA"/>
</dbReference>
<proteinExistence type="predicted"/>
<evidence type="ECO:0000313" key="3">
    <source>
        <dbReference type="EMBL" id="KAA6388573.1"/>
    </source>
</evidence>
<dbReference type="AlphaFoldDB" id="A0A5J4W282"/>
<keyword evidence="2" id="KW-1133">Transmembrane helix</keyword>
<evidence type="ECO:0000256" key="1">
    <source>
        <dbReference type="SAM" id="MobiDB-lite"/>
    </source>
</evidence>
<comment type="caution">
    <text evidence="3">The sequence shown here is derived from an EMBL/GenBank/DDBJ whole genome shotgun (WGS) entry which is preliminary data.</text>
</comment>
<name>A0A5J4W282_9EUKA</name>